<dbReference type="InterPro" id="IPR036589">
    <property type="entry name" value="HCY_dom_sf"/>
</dbReference>
<evidence type="ECO:0000256" key="1">
    <source>
        <dbReference type="ARBA" id="ARBA00022603"/>
    </source>
</evidence>
<dbReference type="GO" id="GO:0008168">
    <property type="term" value="F:methyltransferase activity"/>
    <property type="evidence" value="ECO:0007669"/>
    <property type="project" value="UniProtKB-UniRule"/>
</dbReference>
<sequence>MNHLPIAEFLGKSPCVLGEGAVIERLRRNGGLELDPYLVNSAFIYDDAKRAALETIFRQYLDIGRDSGLPLVISTPTWRASQERIAAAGYGGADVNGDNVRYLDRLRRSYGAYAEKVVICGLMSCRGDAYNPAEALAVDEALEFHAWQADKLAEAGVDFLLAATLPALSEASGLALAMAATGRPYIISFVVRPEGTLLDGTPLKDALARIDAVATPRPLAYLINCTHVSFARAALTHEANSSPLVRQRIIGLLANTAPLSPEELNDSASLVEEDPERFGRAVASLHRELGLKLVGGCCGTDDRHIRALAAQLAPGVPD</sequence>
<dbReference type="EMBL" id="JADKBR010000020">
    <property type="protein sequence ID" value="MBK8891930.1"/>
    <property type="molecule type" value="Genomic_DNA"/>
</dbReference>
<evidence type="ECO:0000313" key="5">
    <source>
        <dbReference type="EMBL" id="MBK8891930.1"/>
    </source>
</evidence>
<reference evidence="5" key="1">
    <citation type="submission" date="2020-10" db="EMBL/GenBank/DDBJ databases">
        <title>Connecting structure to function with the recovery of over 1000 high-quality activated sludge metagenome-assembled genomes encoding full-length rRNA genes using long-read sequencing.</title>
        <authorList>
            <person name="Singleton C.M."/>
            <person name="Petriglieri F."/>
            <person name="Kristensen J.M."/>
            <person name="Kirkegaard R.H."/>
            <person name="Michaelsen T.Y."/>
            <person name="Andersen M.H."/>
            <person name="Karst S.M."/>
            <person name="Dueholm M.S."/>
            <person name="Nielsen P.H."/>
            <person name="Albertsen M."/>
        </authorList>
    </citation>
    <scope>NUCLEOTIDE SEQUENCE</scope>
    <source>
        <strain evidence="5">OdNE_18-Q3-R46-58_BAT3C.305</strain>
    </source>
</reference>
<keyword evidence="3" id="KW-0862">Zinc</keyword>
<feature type="binding site" evidence="3">
    <location>
        <position position="298"/>
    </location>
    <ligand>
        <name>Zn(2+)</name>
        <dbReference type="ChEBI" id="CHEBI:29105"/>
    </ligand>
</feature>
<dbReference type="Pfam" id="PF02574">
    <property type="entry name" value="S-methyl_trans"/>
    <property type="match status" value="1"/>
</dbReference>
<organism evidence="5 6">
    <name type="scientific">Candidatus Dechloromonas phosphorivorans</name>
    <dbReference type="NCBI Taxonomy" id="2899244"/>
    <lineage>
        <taxon>Bacteria</taxon>
        <taxon>Pseudomonadati</taxon>
        <taxon>Pseudomonadota</taxon>
        <taxon>Betaproteobacteria</taxon>
        <taxon>Rhodocyclales</taxon>
        <taxon>Azonexaceae</taxon>
        <taxon>Dechloromonas</taxon>
    </lineage>
</organism>
<feature type="domain" description="Hcy-binding" evidence="4">
    <location>
        <begin position="4"/>
        <end position="312"/>
    </location>
</feature>
<feature type="binding site" evidence="3">
    <location>
        <position position="225"/>
    </location>
    <ligand>
        <name>Zn(2+)</name>
        <dbReference type="ChEBI" id="CHEBI:29105"/>
    </ligand>
</feature>
<dbReference type="Proteomes" id="UP000808146">
    <property type="component" value="Unassembled WGS sequence"/>
</dbReference>
<feature type="binding site" evidence="3">
    <location>
        <position position="297"/>
    </location>
    <ligand>
        <name>Zn(2+)</name>
        <dbReference type="ChEBI" id="CHEBI:29105"/>
    </ligand>
</feature>
<proteinExistence type="predicted"/>
<keyword evidence="3" id="KW-0479">Metal-binding</keyword>
<keyword evidence="2 3" id="KW-0808">Transferase</keyword>
<dbReference type="AlphaFoldDB" id="A0A9D7LTS7"/>
<comment type="cofactor">
    <cofactor evidence="3">
        <name>Zn(2+)</name>
        <dbReference type="ChEBI" id="CHEBI:29105"/>
    </cofactor>
</comment>
<evidence type="ECO:0000256" key="2">
    <source>
        <dbReference type="ARBA" id="ARBA00022679"/>
    </source>
</evidence>
<dbReference type="PROSITE" id="PS50970">
    <property type="entry name" value="HCY"/>
    <property type="match status" value="1"/>
</dbReference>
<keyword evidence="1 3" id="KW-0489">Methyltransferase</keyword>
<dbReference type="InterPro" id="IPR003726">
    <property type="entry name" value="HCY_dom"/>
</dbReference>
<evidence type="ECO:0000256" key="3">
    <source>
        <dbReference type="PROSITE-ProRule" id="PRU00333"/>
    </source>
</evidence>
<dbReference type="GO" id="GO:0032259">
    <property type="term" value="P:methylation"/>
    <property type="evidence" value="ECO:0007669"/>
    <property type="project" value="UniProtKB-KW"/>
</dbReference>
<dbReference type="GO" id="GO:0046872">
    <property type="term" value="F:metal ion binding"/>
    <property type="evidence" value="ECO:0007669"/>
    <property type="project" value="UniProtKB-KW"/>
</dbReference>
<name>A0A9D7LTS7_9RHOO</name>
<dbReference type="PANTHER" id="PTHR11103">
    <property type="entry name" value="SLR1189 PROTEIN"/>
    <property type="match status" value="1"/>
</dbReference>
<accession>A0A9D7LTS7</accession>
<dbReference type="PANTHER" id="PTHR11103:SF18">
    <property type="entry name" value="SLR1189 PROTEIN"/>
    <property type="match status" value="1"/>
</dbReference>
<comment type="caution">
    <text evidence="5">The sequence shown here is derived from an EMBL/GenBank/DDBJ whole genome shotgun (WGS) entry which is preliminary data.</text>
</comment>
<gene>
    <name evidence="5" type="ORF">IPN75_16860</name>
</gene>
<dbReference type="Gene3D" id="3.20.20.330">
    <property type="entry name" value="Homocysteine-binding-like domain"/>
    <property type="match status" value="1"/>
</dbReference>
<evidence type="ECO:0000259" key="4">
    <source>
        <dbReference type="PROSITE" id="PS50970"/>
    </source>
</evidence>
<dbReference type="SUPFAM" id="SSF82282">
    <property type="entry name" value="Homocysteine S-methyltransferase"/>
    <property type="match status" value="1"/>
</dbReference>
<protein>
    <submittedName>
        <fullName evidence="5">Homocysteine S-methyltransferase family protein</fullName>
    </submittedName>
</protein>
<evidence type="ECO:0000313" key="6">
    <source>
        <dbReference type="Proteomes" id="UP000808146"/>
    </source>
</evidence>